<dbReference type="GO" id="GO:0007062">
    <property type="term" value="P:sister chromatid cohesion"/>
    <property type="evidence" value="ECO:0007669"/>
    <property type="project" value="InterPro"/>
</dbReference>
<dbReference type="OrthoDB" id="10071381at2759"/>
<dbReference type="STRING" id="145388.A0A0D2MKU2"/>
<protein>
    <submittedName>
        <fullName evidence="5">Double-strand-break repair-like protein rad21</fullName>
    </submittedName>
</protein>
<dbReference type="GO" id="GO:1990414">
    <property type="term" value="P:replication-born double-strand break repair via sister chromatid exchange"/>
    <property type="evidence" value="ECO:0007669"/>
    <property type="project" value="TreeGrafter"/>
</dbReference>
<evidence type="ECO:0000256" key="1">
    <source>
        <dbReference type="ARBA" id="ARBA00004123"/>
    </source>
</evidence>
<organism evidence="5 6">
    <name type="scientific">Monoraphidium neglectum</name>
    <dbReference type="NCBI Taxonomy" id="145388"/>
    <lineage>
        <taxon>Eukaryota</taxon>
        <taxon>Viridiplantae</taxon>
        <taxon>Chlorophyta</taxon>
        <taxon>core chlorophytes</taxon>
        <taxon>Chlorophyceae</taxon>
        <taxon>CS clade</taxon>
        <taxon>Sphaeropleales</taxon>
        <taxon>Selenastraceae</taxon>
        <taxon>Monoraphidium</taxon>
    </lineage>
</organism>
<keyword evidence="2" id="KW-0539">Nucleus</keyword>
<evidence type="ECO:0000313" key="5">
    <source>
        <dbReference type="EMBL" id="KIY95515.1"/>
    </source>
</evidence>
<dbReference type="InterPro" id="IPR039781">
    <property type="entry name" value="Rad21/Rec8-like"/>
</dbReference>
<dbReference type="InterPro" id="IPR006910">
    <property type="entry name" value="Rad21_Rec8_N"/>
</dbReference>
<feature type="domain" description="Rad21/Rec8-like protein N-terminal" evidence="4">
    <location>
        <begin position="1"/>
        <end position="108"/>
    </location>
</feature>
<dbReference type="Proteomes" id="UP000054498">
    <property type="component" value="Unassembled WGS sequence"/>
</dbReference>
<evidence type="ECO:0000256" key="2">
    <source>
        <dbReference type="ARBA" id="ARBA00023242"/>
    </source>
</evidence>
<evidence type="ECO:0000313" key="6">
    <source>
        <dbReference type="Proteomes" id="UP000054498"/>
    </source>
</evidence>
<dbReference type="GO" id="GO:0005634">
    <property type="term" value="C:nucleus"/>
    <property type="evidence" value="ECO:0007669"/>
    <property type="project" value="UniProtKB-SubCell"/>
</dbReference>
<feature type="region of interest" description="Disordered" evidence="3">
    <location>
        <begin position="212"/>
        <end position="306"/>
    </location>
</feature>
<feature type="compositionally biased region" description="Low complexity" evidence="3">
    <location>
        <begin position="264"/>
        <end position="281"/>
    </location>
</feature>
<dbReference type="KEGG" id="mng:MNEG_12446"/>
<feature type="compositionally biased region" description="Gly residues" evidence="3">
    <location>
        <begin position="214"/>
        <end position="230"/>
    </location>
</feature>
<dbReference type="AlphaFoldDB" id="A0A0D2MKU2"/>
<proteinExistence type="predicted"/>
<reference evidence="5 6" key="1">
    <citation type="journal article" date="2013" name="BMC Genomics">
        <title>Reconstruction of the lipid metabolism for the microalga Monoraphidium neglectum from its genome sequence reveals characteristics suitable for biofuel production.</title>
        <authorList>
            <person name="Bogen C."/>
            <person name="Al-Dilaimi A."/>
            <person name="Albersmeier A."/>
            <person name="Wichmann J."/>
            <person name="Grundmann M."/>
            <person name="Rupp O."/>
            <person name="Lauersen K.J."/>
            <person name="Blifernez-Klassen O."/>
            <person name="Kalinowski J."/>
            <person name="Goesmann A."/>
            <person name="Mussgnug J.H."/>
            <person name="Kruse O."/>
        </authorList>
    </citation>
    <scope>NUCLEOTIDE SEQUENCE [LARGE SCALE GENOMIC DNA]</scope>
    <source>
        <strain evidence="5 6">SAG 48.87</strain>
    </source>
</reference>
<feature type="non-terminal residue" evidence="5">
    <location>
        <position position="343"/>
    </location>
</feature>
<keyword evidence="6" id="KW-1185">Reference proteome</keyword>
<accession>A0A0D2MKU2</accession>
<dbReference type="GeneID" id="25729809"/>
<evidence type="ECO:0000259" key="4">
    <source>
        <dbReference type="Pfam" id="PF04825"/>
    </source>
</evidence>
<gene>
    <name evidence="5" type="ORF">MNEG_12446</name>
</gene>
<dbReference type="RefSeq" id="XP_013894535.1">
    <property type="nucleotide sequence ID" value="XM_014039081.1"/>
</dbReference>
<dbReference type="GO" id="GO:0003682">
    <property type="term" value="F:chromatin binding"/>
    <property type="evidence" value="ECO:0007669"/>
    <property type="project" value="TreeGrafter"/>
</dbReference>
<dbReference type="GO" id="GO:0008278">
    <property type="term" value="C:cohesin complex"/>
    <property type="evidence" value="ECO:0007669"/>
    <property type="project" value="InterPro"/>
</dbReference>
<evidence type="ECO:0000256" key="3">
    <source>
        <dbReference type="SAM" id="MobiDB-lite"/>
    </source>
</evidence>
<sequence>MFYSTQILAKKGPLGLVWIAAHLDGRLKRQQINGASIGESVDTLLHPEAPLALRLSGQLLLGVVRIYQRKVIYLHKDCEEAVVKFKTALRSQNAGQGAGVDLPAGADTAAEDEITLTLPGVDGGDAADYLWGGEQLLLLGGGRGGGLGGLGGSGPLTLVPSGSGGRLSQDLSDVWGLHTSTEGETFDLDGINPDDPIPWDLDDLEVERLRAASQGGGATPGRSGGAGGALEGLTPASDARTRRGGKGSRPTTPLVSEDRDLLPEARAAAAARPDAPAPFDDLGADGAFDQPFDQPEGLYGDELLPPPLDDADVAAAAEVAAEARRASALFGGAGADGEAAADA</sequence>
<comment type="subcellular location">
    <subcellularLocation>
        <location evidence="1">Nucleus</location>
    </subcellularLocation>
</comment>
<dbReference type="PANTHER" id="PTHR12585">
    <property type="entry name" value="SCC1 / RAD21 FAMILY MEMBER"/>
    <property type="match status" value="1"/>
</dbReference>
<dbReference type="Pfam" id="PF04825">
    <property type="entry name" value="Rad21_Rec8_N"/>
    <property type="match status" value="1"/>
</dbReference>
<dbReference type="PANTHER" id="PTHR12585:SF69">
    <property type="entry name" value="FI11703P"/>
    <property type="match status" value="1"/>
</dbReference>
<name>A0A0D2MKU2_9CHLO</name>
<dbReference type="EMBL" id="KK103467">
    <property type="protein sequence ID" value="KIY95515.1"/>
    <property type="molecule type" value="Genomic_DNA"/>
</dbReference>